<keyword evidence="2" id="KW-0812">Transmembrane</keyword>
<feature type="transmembrane region" description="Helical" evidence="2">
    <location>
        <begin position="50"/>
        <end position="78"/>
    </location>
</feature>
<proteinExistence type="predicted"/>
<dbReference type="EMBL" id="CP072756">
    <property type="protein sequence ID" value="QUC21751.1"/>
    <property type="molecule type" value="Genomic_DNA"/>
</dbReference>
<gene>
    <name evidence="3" type="ORF">UV8b_05994</name>
</gene>
<evidence type="ECO:0000256" key="1">
    <source>
        <dbReference type="SAM" id="MobiDB-lite"/>
    </source>
</evidence>
<dbReference type="RefSeq" id="XP_042999424.1">
    <property type="nucleotide sequence ID" value="XM_043143491.1"/>
</dbReference>
<accession>A0A8E5MJ78</accession>
<keyword evidence="4" id="KW-1185">Reference proteome</keyword>
<dbReference type="Proteomes" id="UP000027002">
    <property type="component" value="Chromosome 4"/>
</dbReference>
<dbReference type="GeneID" id="66066771"/>
<keyword evidence="2" id="KW-0472">Membrane</keyword>
<evidence type="ECO:0000313" key="4">
    <source>
        <dbReference type="Proteomes" id="UP000027002"/>
    </source>
</evidence>
<reference evidence="3" key="1">
    <citation type="submission" date="2020-03" db="EMBL/GenBank/DDBJ databases">
        <title>A mixture of massive structural variations and highly conserved coding sequences in Ustilaginoidea virens genome.</title>
        <authorList>
            <person name="Zhang K."/>
            <person name="Zhao Z."/>
            <person name="Zhang Z."/>
            <person name="Li Y."/>
            <person name="Hsiang T."/>
            <person name="Sun W."/>
        </authorList>
    </citation>
    <scope>NUCLEOTIDE SEQUENCE</scope>
    <source>
        <strain evidence="3">UV-8b</strain>
    </source>
</reference>
<organism evidence="3 4">
    <name type="scientific">Ustilaginoidea virens</name>
    <name type="common">Rice false smut fungus</name>
    <name type="synonym">Villosiclava virens</name>
    <dbReference type="NCBI Taxonomy" id="1159556"/>
    <lineage>
        <taxon>Eukaryota</taxon>
        <taxon>Fungi</taxon>
        <taxon>Dikarya</taxon>
        <taxon>Ascomycota</taxon>
        <taxon>Pezizomycotina</taxon>
        <taxon>Sordariomycetes</taxon>
        <taxon>Hypocreomycetidae</taxon>
        <taxon>Hypocreales</taxon>
        <taxon>Clavicipitaceae</taxon>
        <taxon>Ustilaginoidea</taxon>
    </lineage>
</organism>
<protein>
    <submittedName>
        <fullName evidence="3">Uncharacterized protein</fullName>
    </submittedName>
</protein>
<evidence type="ECO:0000313" key="3">
    <source>
        <dbReference type="EMBL" id="QUC21751.1"/>
    </source>
</evidence>
<dbReference type="OrthoDB" id="4368034at2759"/>
<feature type="region of interest" description="Disordered" evidence="1">
    <location>
        <begin position="1"/>
        <end position="29"/>
    </location>
</feature>
<name>A0A8E5MJ78_USTVR</name>
<keyword evidence="2" id="KW-1133">Transmembrane helix</keyword>
<sequence length="79" mass="8728">MDFEMRAAHLPKESQGQAHVTEIGSGHRGRDRDAAMLAVMGKKQVLKRNFGFLSMLSFSCTILGTWEGVLIIFASGFLK</sequence>
<evidence type="ECO:0000256" key="2">
    <source>
        <dbReference type="SAM" id="Phobius"/>
    </source>
</evidence>
<dbReference type="AlphaFoldDB" id="A0A8E5MJ78"/>
<feature type="compositionally biased region" description="Basic and acidic residues" evidence="1">
    <location>
        <begin position="1"/>
        <end position="12"/>
    </location>
</feature>
<dbReference type="KEGG" id="uvi:66066771"/>